<dbReference type="Proteomes" id="UP000614334">
    <property type="component" value="Unassembled WGS sequence"/>
</dbReference>
<evidence type="ECO:0000313" key="3">
    <source>
        <dbReference type="Proteomes" id="UP000614334"/>
    </source>
</evidence>
<sequence>MLNYIQGEDIESDKKHQATTQKKEDNKVQGVGSTIPESWKEKAAAKVAAKAKELEMANAEESLMLPWWRFKQRKLASHNGLFFKKLQLLDKTELQRMWDQGGKGKTGAKEKEKASAVAKPLNSKVQALGPAQKILALAPALSTAQCASAKRKCSSTSSSGKPNSSSKLGEHLTIDHGAALAGIQLIRQVKSGSDDNSNSRKEEGDSKALETEEEDVGNNNCKTKVCT</sequence>
<feature type="compositionally biased region" description="Basic and acidic residues" evidence="1">
    <location>
        <begin position="197"/>
        <end position="210"/>
    </location>
</feature>
<feature type="region of interest" description="Disordered" evidence="1">
    <location>
        <begin position="1"/>
        <end position="36"/>
    </location>
</feature>
<comment type="caution">
    <text evidence="2">The sequence shown here is derived from an EMBL/GenBank/DDBJ whole genome shotgun (WGS) entry which is preliminary data.</text>
</comment>
<organism evidence="2 3">
    <name type="scientific">Rhizoctonia solani</name>
    <dbReference type="NCBI Taxonomy" id="456999"/>
    <lineage>
        <taxon>Eukaryota</taxon>
        <taxon>Fungi</taxon>
        <taxon>Dikarya</taxon>
        <taxon>Basidiomycota</taxon>
        <taxon>Agaricomycotina</taxon>
        <taxon>Agaricomycetes</taxon>
        <taxon>Cantharellales</taxon>
        <taxon>Ceratobasidiaceae</taxon>
        <taxon>Rhizoctonia</taxon>
    </lineage>
</organism>
<proteinExistence type="predicted"/>
<dbReference type="AlphaFoldDB" id="A0A8H7M1B7"/>
<reference evidence="2" key="1">
    <citation type="submission" date="2020-09" db="EMBL/GenBank/DDBJ databases">
        <title>Comparative genome analyses of four rice-infecting Rhizoctonia solani isolates reveal extensive enrichment of homogalacturonan modification genes.</title>
        <authorList>
            <person name="Lee D.-Y."/>
            <person name="Jeon J."/>
            <person name="Kim K.-T."/>
            <person name="Cheong K."/>
            <person name="Song H."/>
            <person name="Choi G."/>
            <person name="Ko J."/>
            <person name="Opiyo S.O."/>
            <person name="Zuo S."/>
            <person name="Madhav S."/>
            <person name="Lee Y.-H."/>
            <person name="Wang G.-L."/>
        </authorList>
    </citation>
    <scope>NUCLEOTIDE SEQUENCE</scope>
    <source>
        <strain evidence="2">AG1-IA B2</strain>
    </source>
</reference>
<feature type="compositionally biased region" description="Polar residues" evidence="1">
    <location>
        <begin position="217"/>
        <end position="227"/>
    </location>
</feature>
<accession>A0A8H7M1B7</accession>
<protein>
    <submittedName>
        <fullName evidence="2">Uncharacterized protein</fullName>
    </submittedName>
</protein>
<feature type="compositionally biased region" description="Basic and acidic residues" evidence="1">
    <location>
        <begin position="12"/>
        <end position="27"/>
    </location>
</feature>
<dbReference type="EMBL" id="JACYCF010000019">
    <property type="protein sequence ID" value="KAF8750730.1"/>
    <property type="molecule type" value="Genomic_DNA"/>
</dbReference>
<evidence type="ECO:0000256" key="1">
    <source>
        <dbReference type="SAM" id="MobiDB-lite"/>
    </source>
</evidence>
<feature type="region of interest" description="Disordered" evidence="1">
    <location>
        <begin position="185"/>
        <end position="227"/>
    </location>
</feature>
<evidence type="ECO:0000313" key="2">
    <source>
        <dbReference type="EMBL" id="KAF8750730.1"/>
    </source>
</evidence>
<name>A0A8H7M1B7_9AGAM</name>
<gene>
    <name evidence="2" type="ORF">RHS01_09094</name>
</gene>